<dbReference type="Proteomes" id="UP001249851">
    <property type="component" value="Unassembled WGS sequence"/>
</dbReference>
<name>A0AAD9V1X8_ACRCE</name>
<protein>
    <submittedName>
        <fullName evidence="1">Uncharacterized protein</fullName>
    </submittedName>
</protein>
<evidence type="ECO:0000313" key="1">
    <source>
        <dbReference type="EMBL" id="KAK2558304.1"/>
    </source>
</evidence>
<accession>A0AAD9V1X8</accession>
<proteinExistence type="predicted"/>
<dbReference type="AlphaFoldDB" id="A0AAD9V1X8"/>
<comment type="caution">
    <text evidence="1">The sequence shown here is derived from an EMBL/GenBank/DDBJ whole genome shotgun (WGS) entry which is preliminary data.</text>
</comment>
<sequence>MCSCPNYRFKDFVKLSTSAKYDVGESILIKRCTTLKIGLQVVFNRNDVSGAVDVLEPHTEAYNIPCLSWASYFLLSHKFESYNKKEIDYTLQSNHVAVKNWQAKVENTDAHIVYKNEVTKRTTDEDPIEQEMVGKPRNVEQLRNLKKMINRQQRLTWDEIYNVHEMALDMENFVHRITTFPDMVIICGLKQV</sequence>
<reference evidence="1" key="1">
    <citation type="journal article" date="2023" name="G3 (Bethesda)">
        <title>Whole genome assembly and annotation of the endangered Caribbean coral Acropora cervicornis.</title>
        <authorList>
            <person name="Selwyn J.D."/>
            <person name="Vollmer S.V."/>
        </authorList>
    </citation>
    <scope>NUCLEOTIDE SEQUENCE</scope>
    <source>
        <strain evidence="1">K2</strain>
    </source>
</reference>
<reference evidence="1" key="2">
    <citation type="journal article" date="2023" name="Science">
        <title>Genomic signatures of disease resistance in endangered staghorn corals.</title>
        <authorList>
            <person name="Vollmer S.V."/>
            <person name="Selwyn J.D."/>
            <person name="Despard B.A."/>
            <person name="Roesel C.L."/>
        </authorList>
    </citation>
    <scope>NUCLEOTIDE SEQUENCE</scope>
    <source>
        <strain evidence="1">K2</strain>
    </source>
</reference>
<organism evidence="1 2">
    <name type="scientific">Acropora cervicornis</name>
    <name type="common">Staghorn coral</name>
    <dbReference type="NCBI Taxonomy" id="6130"/>
    <lineage>
        <taxon>Eukaryota</taxon>
        <taxon>Metazoa</taxon>
        <taxon>Cnidaria</taxon>
        <taxon>Anthozoa</taxon>
        <taxon>Hexacorallia</taxon>
        <taxon>Scleractinia</taxon>
        <taxon>Astrocoeniina</taxon>
        <taxon>Acroporidae</taxon>
        <taxon>Acropora</taxon>
    </lineage>
</organism>
<evidence type="ECO:0000313" key="2">
    <source>
        <dbReference type="Proteomes" id="UP001249851"/>
    </source>
</evidence>
<gene>
    <name evidence="1" type="ORF">P5673_019429</name>
</gene>
<dbReference type="EMBL" id="JARQWQ010000045">
    <property type="protein sequence ID" value="KAK2558304.1"/>
    <property type="molecule type" value="Genomic_DNA"/>
</dbReference>
<keyword evidence="2" id="KW-1185">Reference proteome</keyword>